<dbReference type="Pfam" id="PF07499">
    <property type="entry name" value="RuvA_C"/>
    <property type="match status" value="1"/>
</dbReference>
<dbReference type="GO" id="GO:0005524">
    <property type="term" value="F:ATP binding"/>
    <property type="evidence" value="ECO:0007669"/>
    <property type="project" value="InterPro"/>
</dbReference>
<comment type="function">
    <text evidence="6">The RuvA-RuvB-RuvC complex processes Holliday junction (HJ) DNA during genetic recombination and DNA repair, while the RuvA-RuvB complex plays an important role in the rescue of blocked DNA replication forks via replication fork reversal (RFR). RuvA specifically binds to HJ cruciform DNA, conferring on it an open structure. The RuvB hexamer acts as an ATP-dependent pump, pulling dsDNA into and through the RuvAB complex. HJ branch migration allows RuvC to scan DNA until it finds its consensus sequence, where it cleaves and resolves the cruciform DNA.</text>
</comment>
<dbReference type="InterPro" id="IPR012340">
    <property type="entry name" value="NA-bd_OB-fold"/>
</dbReference>
<dbReference type="SUPFAM" id="SSF47781">
    <property type="entry name" value="RuvA domain 2-like"/>
    <property type="match status" value="1"/>
</dbReference>
<dbReference type="OrthoDB" id="5293449at2"/>
<dbReference type="Gene3D" id="2.40.50.140">
    <property type="entry name" value="Nucleic acid-binding proteins"/>
    <property type="match status" value="1"/>
</dbReference>
<keyword evidence="5 6" id="KW-0234">DNA repair</keyword>
<dbReference type="Pfam" id="PF14520">
    <property type="entry name" value="HHH_5"/>
    <property type="match status" value="1"/>
</dbReference>
<proteinExistence type="inferred from homology"/>
<reference evidence="8 9" key="1">
    <citation type="submission" date="2017-04" db="EMBL/GenBank/DDBJ databases">
        <title>Monoglobus pectinilyticus 14 draft genome.</title>
        <authorList>
            <person name="Kim C."/>
            <person name="Rosendale D.I."/>
            <person name="Kelly W.J."/>
            <person name="Tannock G.W."/>
            <person name="Patchett M.L."/>
            <person name="Jordens J.Z."/>
        </authorList>
    </citation>
    <scope>NUCLEOTIDE SEQUENCE [LARGE SCALE GENOMIC DNA]</scope>
    <source>
        <strain evidence="8 9">14</strain>
    </source>
</reference>
<keyword evidence="8" id="KW-0067">ATP-binding</keyword>
<dbReference type="InterPro" id="IPR036267">
    <property type="entry name" value="RuvA_C_sf"/>
</dbReference>
<dbReference type="InterPro" id="IPR015940">
    <property type="entry name" value="UBA"/>
</dbReference>
<dbReference type="InterPro" id="IPR000085">
    <property type="entry name" value="RuvA"/>
</dbReference>
<comment type="caution">
    <text evidence="6">Lacks conserved residue(s) required for the propagation of feature annotation.</text>
</comment>
<dbReference type="KEGG" id="mpec:B9O19_01625"/>
<dbReference type="SUPFAM" id="SSF46929">
    <property type="entry name" value="DNA helicase RuvA subunit, C-terminal domain"/>
    <property type="match status" value="1"/>
</dbReference>
<organism evidence="8 9">
    <name type="scientific">Monoglobus pectinilyticus</name>
    <dbReference type="NCBI Taxonomy" id="1981510"/>
    <lineage>
        <taxon>Bacteria</taxon>
        <taxon>Bacillati</taxon>
        <taxon>Bacillota</taxon>
        <taxon>Clostridia</taxon>
        <taxon>Monoglobales</taxon>
        <taxon>Monoglobaceae</taxon>
        <taxon>Monoglobus</taxon>
    </lineage>
</organism>
<evidence type="ECO:0000256" key="5">
    <source>
        <dbReference type="ARBA" id="ARBA00023204"/>
    </source>
</evidence>
<keyword evidence="4 6" id="KW-0233">DNA recombination</keyword>
<dbReference type="NCBIfam" id="TIGR00084">
    <property type="entry name" value="ruvA"/>
    <property type="match status" value="1"/>
</dbReference>
<dbReference type="InterPro" id="IPR011114">
    <property type="entry name" value="RuvA_C"/>
</dbReference>
<dbReference type="CDD" id="cd14332">
    <property type="entry name" value="UBA_RuvA_C"/>
    <property type="match status" value="1"/>
</dbReference>
<dbReference type="SMART" id="SM00278">
    <property type="entry name" value="HhH1"/>
    <property type="match status" value="2"/>
</dbReference>
<comment type="subunit">
    <text evidence="6">Homotetramer. Forms an RuvA(8)-RuvB(12)-Holliday junction (HJ) complex. HJ DNA is sandwiched between 2 RuvA tetramers; dsDNA enters through RuvA and exits via RuvB. An RuvB hexamer assembles on each DNA strand where it exits the tetramer. Each RuvB hexamer is contacted by two RuvA subunits (via domain III) on 2 adjacent RuvB subunits; this complex drives branch migration. In the full resolvosome a probable DNA-RuvA(4)-RuvB(12)-RuvC(2) complex forms which resolves the HJ.</text>
</comment>
<keyword evidence="2 6" id="KW-0227">DNA damage</keyword>
<dbReference type="PROSITE" id="PS50030">
    <property type="entry name" value="UBA"/>
    <property type="match status" value="1"/>
</dbReference>
<dbReference type="GO" id="GO:0000400">
    <property type="term" value="F:four-way junction DNA binding"/>
    <property type="evidence" value="ECO:0007669"/>
    <property type="project" value="UniProtKB-UniRule"/>
</dbReference>
<evidence type="ECO:0000256" key="6">
    <source>
        <dbReference type="HAMAP-Rule" id="MF_00031"/>
    </source>
</evidence>
<dbReference type="InterPro" id="IPR013849">
    <property type="entry name" value="DNA_helicase_Holl-junc_RuvA_I"/>
</dbReference>
<comment type="domain">
    <text evidence="6">Has three domains with a flexible linker between the domains II and III and assumes an 'L' shape. Domain III is highly mobile and contacts RuvB.</text>
</comment>
<dbReference type="SUPFAM" id="SSF50249">
    <property type="entry name" value="Nucleic acid-binding proteins"/>
    <property type="match status" value="1"/>
</dbReference>
<dbReference type="GO" id="GO:0005737">
    <property type="term" value="C:cytoplasm"/>
    <property type="evidence" value="ECO:0007669"/>
    <property type="project" value="UniProtKB-SubCell"/>
</dbReference>
<dbReference type="GO" id="GO:0009378">
    <property type="term" value="F:four-way junction helicase activity"/>
    <property type="evidence" value="ECO:0007669"/>
    <property type="project" value="InterPro"/>
</dbReference>
<keyword evidence="9" id="KW-1185">Reference proteome</keyword>
<evidence type="ECO:0000256" key="2">
    <source>
        <dbReference type="ARBA" id="ARBA00022763"/>
    </source>
</evidence>
<dbReference type="HAMAP" id="MF_00031">
    <property type="entry name" value="DNA_HJ_migration_RuvA"/>
    <property type="match status" value="1"/>
</dbReference>
<dbReference type="EMBL" id="CP020991">
    <property type="protein sequence ID" value="AUO19781.1"/>
    <property type="molecule type" value="Genomic_DNA"/>
</dbReference>
<feature type="domain" description="UBA" evidence="7">
    <location>
        <begin position="153"/>
        <end position="194"/>
    </location>
</feature>
<dbReference type="AlphaFoldDB" id="A0A2K9P3H4"/>
<evidence type="ECO:0000259" key="7">
    <source>
        <dbReference type="PROSITE" id="PS50030"/>
    </source>
</evidence>
<name>A0A2K9P3H4_9FIRM</name>
<dbReference type="InterPro" id="IPR010994">
    <property type="entry name" value="RuvA_2-like"/>
</dbReference>
<dbReference type="InterPro" id="IPR003583">
    <property type="entry name" value="Hlx-hairpin-Hlx_DNA-bd_motif"/>
</dbReference>
<dbReference type="GO" id="GO:0048476">
    <property type="term" value="C:Holliday junction resolvase complex"/>
    <property type="evidence" value="ECO:0007669"/>
    <property type="project" value="UniProtKB-UniRule"/>
</dbReference>
<evidence type="ECO:0000313" key="9">
    <source>
        <dbReference type="Proteomes" id="UP000235589"/>
    </source>
</evidence>
<dbReference type="Gene3D" id="1.10.150.20">
    <property type="entry name" value="5' to 3' exonuclease, C-terminal subdomain"/>
    <property type="match status" value="1"/>
</dbReference>
<dbReference type="GeneID" id="98063015"/>
<accession>A0A2K9P3H4</accession>
<dbReference type="GO" id="GO:0009379">
    <property type="term" value="C:Holliday junction helicase complex"/>
    <property type="evidence" value="ECO:0007669"/>
    <property type="project" value="InterPro"/>
</dbReference>
<comment type="similarity">
    <text evidence="6">Belongs to the RuvA family.</text>
</comment>
<dbReference type="Proteomes" id="UP000235589">
    <property type="component" value="Chromosome"/>
</dbReference>
<evidence type="ECO:0000256" key="1">
    <source>
        <dbReference type="ARBA" id="ARBA00022490"/>
    </source>
</evidence>
<dbReference type="GO" id="GO:0006281">
    <property type="term" value="P:DNA repair"/>
    <property type="evidence" value="ECO:0007669"/>
    <property type="project" value="UniProtKB-UniRule"/>
</dbReference>
<keyword evidence="3 6" id="KW-0238">DNA-binding</keyword>
<dbReference type="Pfam" id="PF01330">
    <property type="entry name" value="RuvA_N"/>
    <property type="match status" value="1"/>
</dbReference>
<evidence type="ECO:0000313" key="8">
    <source>
        <dbReference type="EMBL" id="AUO19781.1"/>
    </source>
</evidence>
<dbReference type="Gene3D" id="1.10.8.10">
    <property type="entry name" value="DNA helicase RuvA subunit, C-terminal domain"/>
    <property type="match status" value="1"/>
</dbReference>
<evidence type="ECO:0000256" key="3">
    <source>
        <dbReference type="ARBA" id="ARBA00023125"/>
    </source>
</evidence>
<protein>
    <recommendedName>
        <fullName evidence="6">Holliday junction branch migration complex subunit RuvA</fullName>
    </recommendedName>
</protein>
<comment type="subcellular location">
    <subcellularLocation>
        <location evidence="6">Cytoplasm</location>
    </subcellularLocation>
</comment>
<dbReference type="GO" id="GO:0006310">
    <property type="term" value="P:DNA recombination"/>
    <property type="evidence" value="ECO:0007669"/>
    <property type="project" value="UniProtKB-UniRule"/>
</dbReference>
<keyword evidence="1 6" id="KW-0963">Cytoplasm</keyword>
<gene>
    <name evidence="6" type="primary">ruvA</name>
    <name evidence="8" type="ORF">B9O19_01625</name>
</gene>
<evidence type="ECO:0000256" key="4">
    <source>
        <dbReference type="ARBA" id="ARBA00023172"/>
    </source>
</evidence>
<keyword evidence="8" id="KW-0378">Hydrolase</keyword>
<keyword evidence="8" id="KW-0347">Helicase</keyword>
<feature type="region of interest" description="Domain III" evidence="6">
    <location>
        <begin position="157"/>
        <end position="196"/>
    </location>
</feature>
<dbReference type="RefSeq" id="WP_102365957.1">
    <property type="nucleotide sequence ID" value="NZ_CP020991.1"/>
</dbReference>
<keyword evidence="8" id="KW-0547">Nucleotide-binding</keyword>
<sequence length="196" mass="21211">MFHYIEGKLALKTDSFAVIETGGIGYRIYSTRPSLEALGEIGSKAKLYTYLNIKTTSDILSLYGFATQEEKNIFEMVLGVSGIGAKTAANLLSNISPSKFALTVVTDDAQYLAKNTPGLGPKGAKRLILELKDKFKDADISDMPAEEIFSPEMVDDNEAVSALVVLGYSPEEARRALKGATGSAEEMIKYGLKNLL</sequence>